<accession>A0A327VNY7</accession>
<name>A0A327VNY7_9BACT</name>
<reference evidence="1 2" key="1">
    <citation type="submission" date="2018-06" db="EMBL/GenBank/DDBJ databases">
        <title>Genomic Encyclopedia of Archaeal and Bacterial Type Strains, Phase II (KMG-II): from individual species to whole genera.</title>
        <authorList>
            <person name="Goeker M."/>
        </authorList>
    </citation>
    <scope>NUCLEOTIDE SEQUENCE [LARGE SCALE GENOMIC DNA]</scope>
    <source>
        <strain evidence="1 2">DSM 29821</strain>
    </source>
</reference>
<organism evidence="1 2">
    <name type="scientific">Chitinophaga dinghuensis</name>
    <dbReference type="NCBI Taxonomy" id="1539050"/>
    <lineage>
        <taxon>Bacteria</taxon>
        <taxon>Pseudomonadati</taxon>
        <taxon>Bacteroidota</taxon>
        <taxon>Chitinophagia</taxon>
        <taxon>Chitinophagales</taxon>
        <taxon>Chitinophagaceae</taxon>
        <taxon>Chitinophaga</taxon>
    </lineage>
</organism>
<evidence type="ECO:0000313" key="2">
    <source>
        <dbReference type="Proteomes" id="UP000249819"/>
    </source>
</evidence>
<keyword evidence="2" id="KW-1185">Reference proteome</keyword>
<dbReference type="OrthoDB" id="674317at2"/>
<dbReference type="Proteomes" id="UP000249819">
    <property type="component" value="Unassembled WGS sequence"/>
</dbReference>
<dbReference type="RefSeq" id="WP_111594682.1">
    <property type="nucleotide sequence ID" value="NZ_QLMA01000009.1"/>
</dbReference>
<gene>
    <name evidence="1" type="ORF">CLV59_109139</name>
</gene>
<protein>
    <submittedName>
        <fullName evidence="1">Uncharacterized protein</fullName>
    </submittedName>
</protein>
<evidence type="ECO:0000313" key="1">
    <source>
        <dbReference type="EMBL" id="RAJ75525.1"/>
    </source>
</evidence>
<dbReference type="EMBL" id="QLMA01000009">
    <property type="protein sequence ID" value="RAJ75525.1"/>
    <property type="molecule type" value="Genomic_DNA"/>
</dbReference>
<comment type="caution">
    <text evidence="1">The sequence shown here is derived from an EMBL/GenBank/DDBJ whole genome shotgun (WGS) entry which is preliminary data.</text>
</comment>
<sequence>MKGVQTLFSQLLTGEAEDTARRTPGRNRELIARRDERLVYRHYYYLRISKKRYDEIIQLLSEEFDLSGYTIIERLQLENNFQLLKQITAQQPGLNELRKRYPWMVWK</sequence>
<dbReference type="AlphaFoldDB" id="A0A327VNY7"/>
<proteinExistence type="predicted"/>